<keyword evidence="3" id="KW-1185">Reference proteome</keyword>
<accession>K9W6M8</accession>
<dbReference type="HOGENOM" id="CLU_008254_0_0_3"/>
<feature type="region of interest" description="Disordered" evidence="1">
    <location>
        <begin position="750"/>
        <end position="779"/>
    </location>
</feature>
<feature type="compositionally biased region" description="Polar residues" evidence="1">
    <location>
        <begin position="568"/>
        <end position="577"/>
    </location>
</feature>
<feature type="region of interest" description="Disordered" evidence="1">
    <location>
        <begin position="250"/>
        <end position="269"/>
    </location>
</feature>
<feature type="compositionally biased region" description="Polar residues" evidence="1">
    <location>
        <begin position="253"/>
        <end position="266"/>
    </location>
</feature>
<dbReference type="Proteomes" id="UP000010471">
    <property type="component" value="Chromosome"/>
</dbReference>
<evidence type="ECO:0000313" key="2">
    <source>
        <dbReference type="EMBL" id="AFZ16020.1"/>
    </source>
</evidence>
<protein>
    <submittedName>
        <fullName evidence="2">Uncharacterized protein</fullName>
    </submittedName>
</protein>
<dbReference type="STRING" id="1173027.Mic7113_0079"/>
<dbReference type="OrthoDB" id="452859at2"/>
<feature type="compositionally biased region" description="Polar residues" evidence="1">
    <location>
        <begin position="711"/>
        <end position="724"/>
    </location>
</feature>
<name>K9W6M8_9CYAN</name>
<feature type="compositionally biased region" description="Polar residues" evidence="1">
    <location>
        <begin position="624"/>
        <end position="651"/>
    </location>
</feature>
<dbReference type="AlphaFoldDB" id="K9W6M8"/>
<evidence type="ECO:0000313" key="3">
    <source>
        <dbReference type="Proteomes" id="UP000010471"/>
    </source>
</evidence>
<feature type="region of interest" description="Disordered" evidence="1">
    <location>
        <begin position="178"/>
        <end position="228"/>
    </location>
</feature>
<feature type="region of interest" description="Disordered" evidence="1">
    <location>
        <begin position="615"/>
        <end position="651"/>
    </location>
</feature>
<dbReference type="KEGG" id="mic:Mic7113_0079"/>
<gene>
    <name evidence="2" type="ORF">Mic7113_0079</name>
</gene>
<feature type="region of interest" description="Disordered" evidence="1">
    <location>
        <begin position="699"/>
        <end position="724"/>
    </location>
</feature>
<organism evidence="2 3">
    <name type="scientific">Allocoleopsis franciscana PCC 7113</name>
    <dbReference type="NCBI Taxonomy" id="1173027"/>
    <lineage>
        <taxon>Bacteria</taxon>
        <taxon>Bacillati</taxon>
        <taxon>Cyanobacteriota</taxon>
        <taxon>Cyanophyceae</taxon>
        <taxon>Coleofasciculales</taxon>
        <taxon>Coleofasciculaceae</taxon>
        <taxon>Allocoleopsis</taxon>
        <taxon>Allocoleopsis franciscana</taxon>
    </lineage>
</organism>
<feature type="region of interest" description="Disordered" evidence="1">
    <location>
        <begin position="546"/>
        <end position="586"/>
    </location>
</feature>
<dbReference type="PATRIC" id="fig|1173027.3.peg.83"/>
<dbReference type="RefSeq" id="WP_015180184.1">
    <property type="nucleotide sequence ID" value="NC_019738.1"/>
</dbReference>
<dbReference type="eggNOG" id="COG3115">
    <property type="taxonomic scope" value="Bacteria"/>
</dbReference>
<sequence>MEYWEFLLQKEGDRTWLPINSKTEIKAGRYRVVAHSSRINTDVEICITHDSTEEVPPKRRSQKRSRRTNPEGLMVVIPFTYLRPGFWEFRCCGDIMSDFLGNSWQQSVQLVVLAEVTPMALPEPPSALLAPAKTEIEADLGENEQSLITAKSDLVEPTPIETEIPQSTPIVASDAIGSEQEWGVEKREEEDENTPPPKHSVSSLEATPLGQQDEVPQEVMTSEEQMSEVESEIIAKLQQIQASLEIVPEPPADQSSLQPLPTASTSDSEDIVDTEVVLAFLANQAIRPEPAESEENDNTLTVYLPEVATSTNPILDQSLQMLEQILQQVLEPVMQEFERPEPSQPLIVQELEELVESTTNQQGLLLTLDEEALVARRGECLRISGQVDVLDVNQLSSGEISRDLKTAFQGSLRYELRDPQSSRILLEVQQPLPEQPLPIAFRHTLEIPSDCPTRLILGKVTLYDRQGHLSNSSTSVALASQPFSVTADLEELLGAIIPGTQAMPVAKVLVLAQNLAPLSESQEGWLETSAPSLDPPVLDLVDVTQSHPPLSLKPSSASPLPPQLYQPTVTSKPSRSPQLPKLPKVRSISQSAESLVGSSESPVGILSELESVKFPSPDAVEPTQPLSLPEDSSSTVPKSLVSDTPQDTTPEPQLQNALQQLEVAISQIQSAGSLSSKAITQSVPPQAIAQEAQALPFAPEQSDSPIPVVESPNNGSLKDSTTNENELAKVGTQDSLDIFNADFLEDVALASKPPNQKPSSEVLEGAEDVELTGESPLEEAEEIDEWAISIYSSDSSLTDSDVVGEQMLSTEMPPMPEQVAGNGKAVIPDSVSQKEAITSELGLTNEPSEPSSESVVVDNAFQSLNIQDRFWSRLNSIAADSALSKWLSGELSPPSHSVEHEADEAVNQLSESEPVGINVEEVTQPLTSNTLLTDFDEAIWEEGSDEFDAPMALGSPPEGMTEAESLQPPSLDESFFPKTEIFEPSAAVDITDTDWSTQSNEFVVDDEDLAVPETPMVTPEVKVKTETIETVSAPVPLTPQLQQEIFSPRQLALPIPAPELSIPTSKLAAGELVTLRVTLPPHPARLCVKLWVQDRQSRSLLDGPRWLMDLIPDRTGEQEALTQLTVPFGSVEIRFEAIAVDIDSQRESRKVAVDCVVVPSNLSDFSLDEFEL</sequence>
<evidence type="ECO:0000256" key="1">
    <source>
        <dbReference type="SAM" id="MobiDB-lite"/>
    </source>
</evidence>
<proteinExistence type="predicted"/>
<dbReference type="EMBL" id="CP003630">
    <property type="protein sequence ID" value="AFZ16020.1"/>
    <property type="molecule type" value="Genomic_DNA"/>
</dbReference>
<feature type="compositionally biased region" description="Low complexity" evidence="1">
    <location>
        <begin position="546"/>
        <end position="558"/>
    </location>
</feature>
<reference evidence="2 3" key="1">
    <citation type="submission" date="2012-06" db="EMBL/GenBank/DDBJ databases">
        <title>Finished chromosome of genome of Microcoleus sp. PCC 7113.</title>
        <authorList>
            <consortium name="US DOE Joint Genome Institute"/>
            <person name="Gugger M."/>
            <person name="Coursin T."/>
            <person name="Rippka R."/>
            <person name="Tandeau De Marsac N."/>
            <person name="Huntemann M."/>
            <person name="Wei C.-L."/>
            <person name="Han J."/>
            <person name="Detter J.C."/>
            <person name="Han C."/>
            <person name="Tapia R."/>
            <person name="Chen A."/>
            <person name="Kyrpides N."/>
            <person name="Mavromatis K."/>
            <person name="Markowitz V."/>
            <person name="Szeto E."/>
            <person name="Ivanova N."/>
            <person name="Pagani I."/>
            <person name="Pati A."/>
            <person name="Goodwin L."/>
            <person name="Nordberg H.P."/>
            <person name="Cantor M.N."/>
            <person name="Hua S.X."/>
            <person name="Woyke T."/>
            <person name="Kerfeld C.A."/>
        </authorList>
    </citation>
    <scope>NUCLEOTIDE SEQUENCE [LARGE SCALE GENOMIC DNA]</scope>
    <source>
        <strain evidence="2 3">PCC 7113</strain>
    </source>
</reference>
<feature type="compositionally biased region" description="Acidic residues" evidence="1">
    <location>
        <begin position="764"/>
        <end position="779"/>
    </location>
</feature>
<dbReference type="eggNOG" id="COG3266">
    <property type="taxonomic scope" value="Bacteria"/>
</dbReference>